<dbReference type="GO" id="GO:0034605">
    <property type="term" value="P:cellular response to heat"/>
    <property type="evidence" value="ECO:0007669"/>
    <property type="project" value="TreeGrafter"/>
</dbReference>
<evidence type="ECO:0000313" key="7">
    <source>
        <dbReference type="Proteomes" id="UP000247932"/>
    </source>
</evidence>
<dbReference type="SMART" id="SM01086">
    <property type="entry name" value="ClpB_D2-small"/>
    <property type="match status" value="1"/>
</dbReference>
<dbReference type="InterPro" id="IPR003593">
    <property type="entry name" value="AAA+_ATPase"/>
</dbReference>
<dbReference type="GO" id="GO:0005737">
    <property type="term" value="C:cytoplasm"/>
    <property type="evidence" value="ECO:0007669"/>
    <property type="project" value="TreeGrafter"/>
</dbReference>
<evidence type="ECO:0000256" key="2">
    <source>
        <dbReference type="ARBA" id="ARBA00022840"/>
    </source>
</evidence>
<dbReference type="STRING" id="1196095.GAPWK_0638"/>
<dbReference type="GO" id="GO:0016887">
    <property type="term" value="F:ATP hydrolysis activity"/>
    <property type="evidence" value="ECO:0007669"/>
    <property type="project" value="InterPro"/>
</dbReference>
<comment type="caution">
    <text evidence="6">The sequence shown here is derived from an EMBL/GenBank/DDBJ whole genome shotgun (WGS) entry which is preliminary data.</text>
</comment>
<dbReference type="GO" id="GO:0005524">
    <property type="term" value="F:ATP binding"/>
    <property type="evidence" value="ECO:0007669"/>
    <property type="project" value="UniProtKB-KW"/>
</dbReference>
<keyword evidence="1" id="KW-0547">Nucleotide-binding</keyword>
<organism evidence="6 7">
    <name type="scientific">Gilliamella apicola</name>
    <dbReference type="NCBI Taxonomy" id="1196095"/>
    <lineage>
        <taxon>Bacteria</taxon>
        <taxon>Pseudomonadati</taxon>
        <taxon>Pseudomonadota</taxon>
        <taxon>Gammaproteobacteria</taxon>
        <taxon>Orbales</taxon>
        <taxon>Orbaceae</taxon>
        <taxon>Gilliamella</taxon>
    </lineage>
</organism>
<dbReference type="Pfam" id="PF10431">
    <property type="entry name" value="ClpB_D2-small"/>
    <property type="match status" value="1"/>
</dbReference>
<dbReference type="InterPro" id="IPR019489">
    <property type="entry name" value="Clp_ATPase_C"/>
</dbReference>
<dbReference type="InterPro" id="IPR050130">
    <property type="entry name" value="ClpA_ClpB"/>
</dbReference>
<proteinExistence type="predicted"/>
<evidence type="ECO:0000313" key="6">
    <source>
        <dbReference type="EMBL" id="PXZ05099.1"/>
    </source>
</evidence>
<dbReference type="PANTHER" id="PTHR11638:SF18">
    <property type="entry name" value="HEAT SHOCK PROTEIN 104"/>
    <property type="match status" value="1"/>
</dbReference>
<keyword evidence="3" id="KW-0143">Chaperone</keyword>
<evidence type="ECO:0000256" key="1">
    <source>
        <dbReference type="ARBA" id="ARBA00022741"/>
    </source>
</evidence>
<dbReference type="InterPro" id="IPR027417">
    <property type="entry name" value="P-loop_NTPase"/>
</dbReference>
<keyword evidence="7" id="KW-1185">Reference proteome</keyword>
<evidence type="ECO:0000259" key="4">
    <source>
        <dbReference type="SMART" id="SM00382"/>
    </source>
</evidence>
<dbReference type="SMART" id="SM00382">
    <property type="entry name" value="AAA"/>
    <property type="match status" value="1"/>
</dbReference>
<keyword evidence="2" id="KW-0067">ATP-binding</keyword>
<evidence type="ECO:0000256" key="3">
    <source>
        <dbReference type="ARBA" id="ARBA00023186"/>
    </source>
</evidence>
<accession>A0A2V4DZZ6</accession>
<feature type="domain" description="Clp ATPase C-terminal" evidence="5">
    <location>
        <begin position="515"/>
        <end position="606"/>
    </location>
</feature>
<dbReference type="PRINTS" id="PR00300">
    <property type="entry name" value="CLPPROTEASEA"/>
</dbReference>
<reference evidence="6 7" key="1">
    <citation type="submission" date="2018-05" db="EMBL/GenBank/DDBJ databases">
        <title>Reference genomes for bee gut microbiota database.</title>
        <authorList>
            <person name="Ellegaard K.M."/>
        </authorList>
    </citation>
    <scope>NUCLEOTIDE SEQUENCE [LARGE SCALE GENOMIC DNA]</scope>
    <source>
        <strain evidence="6 7">ESL0182</strain>
    </source>
</reference>
<dbReference type="SUPFAM" id="SSF52540">
    <property type="entry name" value="P-loop containing nucleoside triphosphate hydrolases"/>
    <property type="match status" value="1"/>
</dbReference>
<name>A0A2V4DZZ6_9GAMM</name>
<dbReference type="CDD" id="cd19499">
    <property type="entry name" value="RecA-like_ClpB_Hsp104-like"/>
    <property type="match status" value="1"/>
</dbReference>
<dbReference type="OrthoDB" id="9803641at2"/>
<sequence length="607" mass="67811">MTNQFNKPRWLRDLLRFLPLKSQFVLSGNIRDLQACEVAPEVITPQTFELTLYRALREVGYSQVLIWNPLLGLYGLQTPDLPAVGIDELLHQIGLIPEGGRAAAGIDSLANTLENVVNLNNDEPVALIIDFASQLTIRANNLTAAEHQLFTRALVLSHQARARPAGTNRNPFFNTLIWLVEKEGDLPDWLLVNNPRIRHIPVSKPDSTFRRALASALIKGLSGWQQATPELLAKAEATFVNSTEGMLLLDMNAITTLARVEGLTINDISDAVRRYKVGVTEDPWQKIERQKIEQADDFVYQRVKGQNHAVVHMLDIIKRAITGVGVNRKGNRPRGVVFLAGPTGVGKTELAKTITSLLFNDESAYIRFDMSEFSSEFSDQRLIGSPPGYVGYDVGGELTNAIREKPFSVVLFDEIEKAHPRVMDKFLQILDDGVLTSGRGERVYFSEALIIFTSNLGIYKLSETGERIANVSAHDQFDDVQEKVKNEIERHFKFVLNRPEILNRIGENIIVFDFIRPDVAEQIFQQMIDGVIEDLQTQGVILSFTPEALQSLKKIALADLSNGGRGIRNQIEAHLLNPLARELFKLNPQAGQALEVTQLQVGKLTLE</sequence>
<dbReference type="Gene3D" id="3.40.50.300">
    <property type="entry name" value="P-loop containing nucleotide triphosphate hydrolases"/>
    <property type="match status" value="1"/>
</dbReference>
<dbReference type="Proteomes" id="UP000247932">
    <property type="component" value="Unassembled WGS sequence"/>
</dbReference>
<evidence type="ECO:0000259" key="5">
    <source>
        <dbReference type="SMART" id="SM01086"/>
    </source>
</evidence>
<dbReference type="InterPro" id="IPR001270">
    <property type="entry name" value="ClpA/B"/>
</dbReference>
<dbReference type="InterPro" id="IPR003959">
    <property type="entry name" value="ATPase_AAA_core"/>
</dbReference>
<dbReference type="Gene3D" id="1.10.8.60">
    <property type="match status" value="1"/>
</dbReference>
<dbReference type="RefSeq" id="WP_110434448.1">
    <property type="nucleotide sequence ID" value="NZ_QGLR01000014.1"/>
</dbReference>
<feature type="domain" description="AAA+ ATPase" evidence="4">
    <location>
        <begin position="333"/>
        <end position="478"/>
    </location>
</feature>
<protein>
    <submittedName>
        <fullName evidence="6">ATPase</fullName>
    </submittedName>
</protein>
<dbReference type="AlphaFoldDB" id="A0A2V4DZZ6"/>
<dbReference type="EMBL" id="QGLR01000014">
    <property type="protein sequence ID" value="PXZ05099.1"/>
    <property type="molecule type" value="Genomic_DNA"/>
</dbReference>
<dbReference type="Pfam" id="PF07724">
    <property type="entry name" value="AAA_2"/>
    <property type="match status" value="1"/>
</dbReference>
<gene>
    <name evidence="6" type="ORF">DKK70_13310</name>
</gene>
<dbReference type="PANTHER" id="PTHR11638">
    <property type="entry name" value="ATP-DEPENDENT CLP PROTEASE"/>
    <property type="match status" value="1"/>
</dbReference>